<keyword evidence="3" id="KW-1185">Reference proteome</keyword>
<sequence>MKAVNGKSCSTGQRRSKLESWSRLPFLSVRQISLMLGIPLN</sequence>
<dbReference type="Proteomes" id="UP000008810">
    <property type="component" value="Chromosome 3"/>
</dbReference>
<reference evidence="2" key="3">
    <citation type="submission" date="2018-08" db="UniProtKB">
        <authorList>
            <consortium name="EnsemblPlants"/>
        </authorList>
    </citation>
    <scope>IDENTIFICATION</scope>
    <source>
        <strain evidence="2">cv. Bd21</strain>
    </source>
</reference>
<dbReference type="EMBL" id="CM000882">
    <property type="protein sequence ID" value="PNT69165.1"/>
    <property type="molecule type" value="Genomic_DNA"/>
</dbReference>
<reference evidence="1 2" key="1">
    <citation type="journal article" date="2010" name="Nature">
        <title>Genome sequencing and analysis of the model grass Brachypodium distachyon.</title>
        <authorList>
            <consortium name="International Brachypodium Initiative"/>
        </authorList>
    </citation>
    <scope>NUCLEOTIDE SEQUENCE [LARGE SCALE GENOMIC DNA]</scope>
    <source>
        <strain evidence="1 2">Bd21</strain>
    </source>
</reference>
<accession>A0A2K2D4F6</accession>
<gene>
    <name evidence="1" type="ORF">BRADI_3g50445v3</name>
</gene>
<name>A0A2K2D4F6_BRADI</name>
<organism evidence="1">
    <name type="scientific">Brachypodium distachyon</name>
    <name type="common">Purple false brome</name>
    <name type="synonym">Trachynia distachya</name>
    <dbReference type="NCBI Taxonomy" id="15368"/>
    <lineage>
        <taxon>Eukaryota</taxon>
        <taxon>Viridiplantae</taxon>
        <taxon>Streptophyta</taxon>
        <taxon>Embryophyta</taxon>
        <taxon>Tracheophyta</taxon>
        <taxon>Spermatophyta</taxon>
        <taxon>Magnoliopsida</taxon>
        <taxon>Liliopsida</taxon>
        <taxon>Poales</taxon>
        <taxon>Poaceae</taxon>
        <taxon>BOP clade</taxon>
        <taxon>Pooideae</taxon>
        <taxon>Stipodae</taxon>
        <taxon>Brachypodieae</taxon>
        <taxon>Brachypodium</taxon>
    </lineage>
</organism>
<dbReference type="EnsemblPlants" id="PNT69165">
    <property type="protein sequence ID" value="PNT69165"/>
    <property type="gene ID" value="BRADI_3g50445v3"/>
</dbReference>
<dbReference type="Gramene" id="PNT69165">
    <property type="protein sequence ID" value="PNT69165"/>
    <property type="gene ID" value="BRADI_3g50445v3"/>
</dbReference>
<reference evidence="1" key="2">
    <citation type="submission" date="2017-06" db="EMBL/GenBank/DDBJ databases">
        <title>WGS assembly of Brachypodium distachyon.</title>
        <authorList>
            <consortium name="The International Brachypodium Initiative"/>
            <person name="Lucas S."/>
            <person name="Harmon-Smith M."/>
            <person name="Lail K."/>
            <person name="Tice H."/>
            <person name="Grimwood J."/>
            <person name="Bruce D."/>
            <person name="Barry K."/>
            <person name="Shu S."/>
            <person name="Lindquist E."/>
            <person name="Wang M."/>
            <person name="Pitluck S."/>
            <person name="Vogel J.P."/>
            <person name="Garvin D.F."/>
            <person name="Mockler T.C."/>
            <person name="Schmutz J."/>
            <person name="Rokhsar D."/>
            <person name="Bevan M.W."/>
        </authorList>
    </citation>
    <scope>NUCLEOTIDE SEQUENCE</scope>
    <source>
        <strain evidence="1">Bd21</strain>
    </source>
</reference>
<dbReference type="InParanoid" id="A0A2K2D4F6"/>
<protein>
    <submittedName>
        <fullName evidence="1 2">Uncharacterized protein</fullName>
    </submittedName>
</protein>
<evidence type="ECO:0000313" key="1">
    <source>
        <dbReference type="EMBL" id="PNT69165.1"/>
    </source>
</evidence>
<proteinExistence type="predicted"/>
<dbReference type="AlphaFoldDB" id="A0A2K2D4F6"/>
<evidence type="ECO:0000313" key="3">
    <source>
        <dbReference type="Proteomes" id="UP000008810"/>
    </source>
</evidence>
<evidence type="ECO:0000313" key="2">
    <source>
        <dbReference type="EnsemblPlants" id="PNT69165"/>
    </source>
</evidence>